<dbReference type="KEGG" id="rhs:A3Q41_03959"/>
<sequence>MFVMTVDQRRSRRDIDRVPDLLDRYRDFDLIRPFERTAGDEVQAVCEDAATVVAIALDLVATPHWSVGIGVGSVELPLPDTTRAGRGQAFEAARDAVTRAKNAPAALAVTGPEPEAAEDAETASTLVAILVARRSDQGREAVALMAEGMSQTDAAERLDISKQAMSQRLSVAGWHVENAGRTLAARLLNAADATGSHTS</sequence>
<gene>
    <name evidence="1" type="ORF">A3Q41_03959</name>
</gene>
<dbReference type="RefSeq" id="WP_032372448.1">
    <property type="nucleotide sequence ID" value="NZ_CP015220.1"/>
</dbReference>
<protein>
    <recommendedName>
        <fullName evidence="3">DNA-binding protein</fullName>
    </recommendedName>
</protein>
<organism evidence="1 2">
    <name type="scientific">Rhodococcoides fascians</name>
    <name type="common">Rhodococcus fascians</name>
    <dbReference type="NCBI Taxonomy" id="1828"/>
    <lineage>
        <taxon>Bacteria</taxon>
        <taxon>Bacillati</taxon>
        <taxon>Actinomycetota</taxon>
        <taxon>Actinomycetes</taxon>
        <taxon>Mycobacteriales</taxon>
        <taxon>Nocardiaceae</taxon>
        <taxon>Rhodococcoides</taxon>
    </lineage>
</organism>
<dbReference type="OrthoDB" id="5184241at2"/>
<dbReference type="AlphaFoldDB" id="A0A143QQI9"/>
<reference evidence="1 2" key="1">
    <citation type="journal article" date="2016" name="Genome Announc.">
        <title>Complete Genome and Plasmid Sequences for Rhodococcus fascians D188 and Draft Sequences for Rhodococcus Isolates PBTS 1 and PBTS 2.</title>
        <authorList>
            <person name="Stamler R.A."/>
            <person name="Vereecke D."/>
            <person name="Zhang Y."/>
            <person name="Schilkey F."/>
            <person name="Devitt N."/>
            <person name="Randall J.J."/>
        </authorList>
    </citation>
    <scope>NUCLEOTIDE SEQUENCE [LARGE SCALE GENOMIC DNA]</scope>
    <source>
        <strain evidence="1 2">PBTS2</strain>
    </source>
</reference>
<evidence type="ECO:0000313" key="2">
    <source>
        <dbReference type="Proteomes" id="UP000076038"/>
    </source>
</evidence>
<evidence type="ECO:0000313" key="1">
    <source>
        <dbReference type="EMBL" id="AMY25241.1"/>
    </source>
</evidence>
<dbReference type="Proteomes" id="UP000076038">
    <property type="component" value="Chromosome"/>
</dbReference>
<evidence type="ECO:0008006" key="3">
    <source>
        <dbReference type="Google" id="ProtNLM"/>
    </source>
</evidence>
<name>A0A143QQI9_RHOFA</name>
<proteinExistence type="predicted"/>
<reference evidence="2" key="2">
    <citation type="submission" date="2016-04" db="EMBL/GenBank/DDBJ databases">
        <title>Complete Genome and Plasmid Sequences for Rhodococcus fascians D188 and Draft Sequences for Rhodococcus spp. Isolates PBTS 1 and PBTS 2.</title>
        <authorList>
            <person name="Stamer R."/>
            <person name="Vereecke D."/>
            <person name="Zhang Y."/>
            <person name="Schilkey F."/>
            <person name="Devitt N."/>
            <person name="Randall J."/>
        </authorList>
    </citation>
    <scope>NUCLEOTIDE SEQUENCE [LARGE SCALE GENOMIC DNA]</scope>
    <source>
        <strain evidence="2">PBTS2</strain>
    </source>
</reference>
<keyword evidence="2" id="KW-1185">Reference proteome</keyword>
<accession>A0A143QQI9</accession>
<dbReference type="EMBL" id="CP015220">
    <property type="protein sequence ID" value="AMY25241.1"/>
    <property type="molecule type" value="Genomic_DNA"/>
</dbReference>
<dbReference type="PATRIC" id="fig|1653479.3.peg.4014"/>